<evidence type="ECO:0000313" key="2">
    <source>
        <dbReference type="Proteomes" id="UP000190951"/>
    </source>
</evidence>
<accession>A0A1S8LI74</accession>
<name>A0A1S8LI74_9CLOT</name>
<sequence>MKICLICEGSYPHITGGVSSWVHMLIRQMPEHQFVLYCIVAEEKLKGKYKYELPKNVVEVKEIFLDYILKQKSSLRKSYNISEREEASIRNLIIGGKVEFNFLYDFLRSEKLKKTTDFFMSKNFFNIVVSAYEEKYPDIPFNEFFWGVRAMLLPLFYIISNEMPKADLYHSVSTGYAGAAGSLASILYKKPFIITEHGIYTREREEEIIKSKWIKSYLKDMWIEFFYTLSRCSYISADKVITLFNKNKEIEIELGCNPNKIGIVENGISVEDFSDVDTEKEDKNIINIGSVLRVVPIKDIKTMIESFAIVAYEIKNCNFYLIGPIDEDEDYYRECVELTHELKLDNVFFTGRVNVKDYIGKMDIMVLSSISEGQPLAILEGMACKKPFVTTNVGSCSELIYGSDDGFGSAGIVVPVMNYMKMGNALIKLCKDEELRLKMGENGFKRISKRYTREKFINEYKAIYKGYERRL</sequence>
<keyword evidence="2" id="KW-1185">Reference proteome</keyword>
<dbReference type="CDD" id="cd03813">
    <property type="entry name" value="GT4-like"/>
    <property type="match status" value="1"/>
</dbReference>
<dbReference type="GO" id="GO:0016757">
    <property type="term" value="F:glycosyltransferase activity"/>
    <property type="evidence" value="ECO:0007669"/>
    <property type="project" value="InterPro"/>
</dbReference>
<dbReference type="STRING" id="84029.CROST_07450"/>
<dbReference type="Gene3D" id="3.40.50.2000">
    <property type="entry name" value="Glycogen Phosphorylase B"/>
    <property type="match status" value="2"/>
</dbReference>
<dbReference type="Pfam" id="PF11997">
    <property type="entry name" value="DUF3492"/>
    <property type="match status" value="1"/>
</dbReference>
<dbReference type="PANTHER" id="PTHR12526">
    <property type="entry name" value="GLYCOSYLTRANSFERASE"/>
    <property type="match status" value="1"/>
</dbReference>
<dbReference type="KEGG" id="crw:CROST_012430"/>
<dbReference type="EMBL" id="CP096983">
    <property type="protein sequence ID" value="URZ10533.1"/>
    <property type="molecule type" value="Genomic_DNA"/>
</dbReference>
<proteinExistence type="predicted"/>
<dbReference type="InterPro" id="IPR001296">
    <property type="entry name" value="Glyco_trans_1"/>
</dbReference>
<dbReference type="Pfam" id="PF00534">
    <property type="entry name" value="Glycos_transf_1"/>
    <property type="match status" value="1"/>
</dbReference>
<dbReference type="InterPro" id="IPR022622">
    <property type="entry name" value="DUF3492"/>
</dbReference>
<reference evidence="1 2" key="1">
    <citation type="submission" date="2022-04" db="EMBL/GenBank/DDBJ databases">
        <title>Genome sequence of C. roseum typestrain.</title>
        <authorList>
            <person name="Poehlein A."/>
            <person name="Schoch T."/>
            <person name="Duerre P."/>
            <person name="Daniel R."/>
        </authorList>
    </citation>
    <scope>NUCLEOTIDE SEQUENCE [LARGE SCALE GENOMIC DNA]</scope>
    <source>
        <strain evidence="1 2">DSM 7320</strain>
    </source>
</reference>
<dbReference type="PANTHER" id="PTHR12526:SF608">
    <property type="entry name" value="PELF"/>
    <property type="match status" value="1"/>
</dbReference>
<protein>
    <submittedName>
        <fullName evidence="1">Uncharacterized protein</fullName>
    </submittedName>
</protein>
<organism evidence="1 2">
    <name type="scientific">Clostridium felsineum</name>
    <dbReference type="NCBI Taxonomy" id="36839"/>
    <lineage>
        <taxon>Bacteria</taxon>
        <taxon>Bacillati</taxon>
        <taxon>Bacillota</taxon>
        <taxon>Clostridia</taxon>
        <taxon>Eubacteriales</taxon>
        <taxon>Clostridiaceae</taxon>
        <taxon>Clostridium</taxon>
    </lineage>
</organism>
<dbReference type="SUPFAM" id="SSF53756">
    <property type="entry name" value="UDP-Glycosyltransferase/glycogen phosphorylase"/>
    <property type="match status" value="1"/>
</dbReference>
<dbReference type="Proteomes" id="UP000190951">
    <property type="component" value="Chromosome"/>
</dbReference>
<dbReference type="AlphaFoldDB" id="A0A1S8LI74"/>
<gene>
    <name evidence="1" type="ORF">CROST_012430</name>
</gene>
<dbReference type="RefSeq" id="WP_077834101.1">
    <property type="nucleotide sequence ID" value="NZ_CP096983.1"/>
</dbReference>
<evidence type="ECO:0000313" key="1">
    <source>
        <dbReference type="EMBL" id="URZ10533.1"/>
    </source>
</evidence>
<dbReference type="InterPro" id="IPR047691">
    <property type="entry name" value="PelF-like"/>
</dbReference>
<dbReference type="NCBIfam" id="NF038011">
    <property type="entry name" value="PelF"/>
    <property type="match status" value="1"/>
</dbReference>